<sequence>MADDLPYLVFGLDSRLEKFRATSTIVCIHIDHCPGVSGNRAAVDPVNASTTQYTCNIGHVRPRSAGTKNRCPITYERRQYEQPRQTAPQPAFATIRQHAPRRGNREMWLRYLSARGCAPGDPSQSNYSTVFTTSSALMVCAPISSTCDTRLSYRTGQAALASGLQVAEAVAAYATDSRPNKALNQFTYSFLLQVYPHCAFVMRIATDGFRMQRLQQLPNETQRPRNH</sequence>
<reference evidence="1 2" key="1">
    <citation type="journal article" date="2017" name="Genome Biol. Evol.">
        <title>Phytophthora megakarya and P. palmivora, closely related causal agents of cacao black pod rot, underwent increases in genome sizes and gene numbers by different mechanisms.</title>
        <authorList>
            <person name="Ali S.S."/>
            <person name="Shao J."/>
            <person name="Lary D.J."/>
            <person name="Kronmiller B."/>
            <person name="Shen D."/>
            <person name="Strem M.D."/>
            <person name="Amoako-Attah I."/>
            <person name="Akrofi A.Y."/>
            <person name="Begoude B.A."/>
            <person name="Ten Hoopen G.M."/>
            <person name="Coulibaly K."/>
            <person name="Kebe B.I."/>
            <person name="Melnick R.L."/>
            <person name="Guiltinan M.J."/>
            <person name="Tyler B.M."/>
            <person name="Meinhardt L.W."/>
            <person name="Bailey B.A."/>
        </authorList>
    </citation>
    <scope>NUCLEOTIDE SEQUENCE [LARGE SCALE GENOMIC DNA]</scope>
    <source>
        <strain evidence="2">sbr112.9</strain>
    </source>
</reference>
<dbReference type="AlphaFoldDB" id="A0A2P4X4P3"/>
<proteinExistence type="predicted"/>
<name>A0A2P4X4P3_9STRA</name>
<accession>A0A2P4X4P3</accession>
<gene>
    <name evidence="1" type="ORF">PHPALM_30620</name>
</gene>
<dbReference type="Proteomes" id="UP000237271">
    <property type="component" value="Unassembled WGS sequence"/>
</dbReference>
<dbReference type="EMBL" id="NCKW01016858">
    <property type="protein sequence ID" value="POM60522.1"/>
    <property type="molecule type" value="Genomic_DNA"/>
</dbReference>
<protein>
    <submittedName>
        <fullName evidence="1">Uncharacterized protein</fullName>
    </submittedName>
</protein>
<evidence type="ECO:0000313" key="2">
    <source>
        <dbReference type="Proteomes" id="UP000237271"/>
    </source>
</evidence>
<organism evidence="1 2">
    <name type="scientific">Phytophthora palmivora</name>
    <dbReference type="NCBI Taxonomy" id="4796"/>
    <lineage>
        <taxon>Eukaryota</taxon>
        <taxon>Sar</taxon>
        <taxon>Stramenopiles</taxon>
        <taxon>Oomycota</taxon>
        <taxon>Peronosporomycetes</taxon>
        <taxon>Peronosporales</taxon>
        <taxon>Peronosporaceae</taxon>
        <taxon>Phytophthora</taxon>
    </lineage>
</organism>
<keyword evidence="2" id="KW-1185">Reference proteome</keyword>
<comment type="caution">
    <text evidence="1">The sequence shown here is derived from an EMBL/GenBank/DDBJ whole genome shotgun (WGS) entry which is preliminary data.</text>
</comment>
<evidence type="ECO:0000313" key="1">
    <source>
        <dbReference type="EMBL" id="POM60522.1"/>
    </source>
</evidence>